<gene>
    <name evidence="1" type="ORF">AAF712_006643</name>
</gene>
<organism evidence="1 2">
    <name type="scientific">Marasmius tenuissimus</name>
    <dbReference type="NCBI Taxonomy" id="585030"/>
    <lineage>
        <taxon>Eukaryota</taxon>
        <taxon>Fungi</taxon>
        <taxon>Dikarya</taxon>
        <taxon>Basidiomycota</taxon>
        <taxon>Agaricomycotina</taxon>
        <taxon>Agaricomycetes</taxon>
        <taxon>Agaricomycetidae</taxon>
        <taxon>Agaricales</taxon>
        <taxon>Marasmiineae</taxon>
        <taxon>Marasmiaceae</taxon>
        <taxon>Marasmius</taxon>
    </lineage>
</organism>
<proteinExistence type="predicted"/>
<keyword evidence="2" id="KW-1185">Reference proteome</keyword>
<dbReference type="Proteomes" id="UP001437256">
    <property type="component" value="Unassembled WGS sequence"/>
</dbReference>
<sequence length="530" mass="60154">MGRAARCTLCFLDLISFQIHLKRCQSLADYSTRSGIAIGILLLESSPASKNTLFSLIRVNKRFHDIFLPLVYRHCTFEIDDIDAGRHLLGAGKANVTQRSRILRFLERDPNDLIFRATRSLTICSARRRRRGPPQTTEGPNWTPLVQFIKHLTRLETLIFDCAESVPIALLAVLEEFHPASHLHVRNWVRKSLDVRVGDPAEEALARSPCLRSIGGIFSGISGGLPINDPAFHRIVTLAPNITSVSFKVCNSDDRSPYLRQRDIDDEEETRECARLEVECVGPKKVLENLSWPFFQPTSISQLEKNFDLGSLKGLDAGLFYYVGFRVAIEQGTFQGLQHLTFRIPVAEPGEPIFSRPVLSPDQLDEIRVNTPNLDFLSIDVDRAMDRTEIYATLSSFSTLSHLVLHFDLGLYHHSPHASVDSRFVEAVWRNITVGKPGKLNKLTLCIGEQERHVAATLGLKRLRDEICARRKFDVTRSERDDQPDKISVYKHRDFEAEYLKAKEMQRKLAARLRPLHGLLRDASPPIFNF</sequence>
<name>A0ABR3A026_9AGAR</name>
<comment type="caution">
    <text evidence="1">The sequence shown here is derived from an EMBL/GenBank/DDBJ whole genome shotgun (WGS) entry which is preliminary data.</text>
</comment>
<evidence type="ECO:0000313" key="1">
    <source>
        <dbReference type="EMBL" id="KAL0066384.1"/>
    </source>
</evidence>
<protein>
    <submittedName>
        <fullName evidence="1">Uncharacterized protein</fullName>
    </submittedName>
</protein>
<reference evidence="1 2" key="1">
    <citation type="submission" date="2024-05" db="EMBL/GenBank/DDBJ databases">
        <title>A draft genome resource for the thread blight pathogen Marasmius tenuissimus strain MS-2.</title>
        <authorList>
            <person name="Yulfo-Soto G.E."/>
            <person name="Baruah I.K."/>
            <person name="Amoako-Attah I."/>
            <person name="Bukari Y."/>
            <person name="Meinhardt L.W."/>
            <person name="Bailey B.A."/>
            <person name="Cohen S.P."/>
        </authorList>
    </citation>
    <scope>NUCLEOTIDE SEQUENCE [LARGE SCALE GENOMIC DNA]</scope>
    <source>
        <strain evidence="1 2">MS-2</strain>
    </source>
</reference>
<evidence type="ECO:0000313" key="2">
    <source>
        <dbReference type="Proteomes" id="UP001437256"/>
    </source>
</evidence>
<accession>A0ABR3A026</accession>
<dbReference type="EMBL" id="JBBXMP010000036">
    <property type="protein sequence ID" value="KAL0066384.1"/>
    <property type="molecule type" value="Genomic_DNA"/>
</dbReference>